<evidence type="ECO:0000313" key="2">
    <source>
        <dbReference type="Proteomes" id="UP000177416"/>
    </source>
</evidence>
<protein>
    <recommendedName>
        <fullName evidence="3">Four helix bundle protein</fullName>
    </recommendedName>
</protein>
<dbReference type="EMBL" id="MFJJ01000043">
    <property type="protein sequence ID" value="OGG13554.1"/>
    <property type="molecule type" value="Genomic_DNA"/>
</dbReference>
<sequence>MKGYYPKRPVKSFQDLEVYQRALAICVAVVRQITQDSAKKKSGKQSEIDTLVATELTHRVMKIPLQIAQAHSWRFADQAKAQQTLEEAMTNCNLAVVYLEQYRDICNAGIETEFFEEQIKGLVGLRQKTLYLQRSWKKFIGEKR</sequence>
<name>A0A1F5ZML5_9BACT</name>
<proteinExistence type="predicted"/>
<dbReference type="AlphaFoldDB" id="A0A1F5ZML5"/>
<reference evidence="1 2" key="1">
    <citation type="journal article" date="2016" name="Nat. Commun.">
        <title>Thousands of microbial genomes shed light on interconnected biogeochemical processes in an aquifer system.</title>
        <authorList>
            <person name="Anantharaman K."/>
            <person name="Brown C.T."/>
            <person name="Hug L.A."/>
            <person name="Sharon I."/>
            <person name="Castelle C.J."/>
            <person name="Probst A.J."/>
            <person name="Thomas B.C."/>
            <person name="Singh A."/>
            <person name="Wilkins M.J."/>
            <person name="Karaoz U."/>
            <person name="Brodie E.L."/>
            <person name="Williams K.H."/>
            <person name="Hubbard S.S."/>
            <person name="Banfield J.F."/>
        </authorList>
    </citation>
    <scope>NUCLEOTIDE SEQUENCE [LARGE SCALE GENOMIC DNA]</scope>
</reference>
<gene>
    <name evidence="1" type="ORF">A2875_01585</name>
</gene>
<dbReference type="Proteomes" id="UP000177416">
    <property type="component" value="Unassembled WGS sequence"/>
</dbReference>
<organism evidence="1 2">
    <name type="scientific">Candidatus Gottesmanbacteria bacterium RIFCSPHIGHO2_01_FULL_46_14</name>
    <dbReference type="NCBI Taxonomy" id="1798380"/>
    <lineage>
        <taxon>Bacteria</taxon>
        <taxon>Candidatus Gottesmaniibacteriota</taxon>
    </lineage>
</organism>
<comment type="caution">
    <text evidence="1">The sequence shown here is derived from an EMBL/GenBank/DDBJ whole genome shotgun (WGS) entry which is preliminary data.</text>
</comment>
<accession>A0A1F5ZML5</accession>
<evidence type="ECO:0000313" key="1">
    <source>
        <dbReference type="EMBL" id="OGG13554.1"/>
    </source>
</evidence>
<evidence type="ECO:0008006" key="3">
    <source>
        <dbReference type="Google" id="ProtNLM"/>
    </source>
</evidence>